<dbReference type="GO" id="GO:0042806">
    <property type="term" value="F:fucose binding"/>
    <property type="evidence" value="ECO:0007669"/>
    <property type="project" value="UniProtKB-ARBA"/>
</dbReference>
<evidence type="ECO:0000256" key="7">
    <source>
        <dbReference type="ARBA" id="ARBA00023157"/>
    </source>
</evidence>
<comment type="function">
    <text evidence="1">Acts as a defensive agent. Recognizes blood group fucosylated oligosaccharides including A, B, H and Lewis B-type antigens. Does not recognize Lewis A antigen and has low affinity for monovalent haptens.</text>
</comment>
<name>A0A974CPZ9_XENLA</name>
<comment type="subunit">
    <text evidence="3">Homotrimer.</text>
</comment>
<keyword evidence="6" id="KW-0106">Calcium</keyword>
<evidence type="ECO:0000313" key="10">
    <source>
        <dbReference type="EMBL" id="OCT77242.1"/>
    </source>
</evidence>
<dbReference type="GO" id="GO:0046872">
    <property type="term" value="F:metal ion binding"/>
    <property type="evidence" value="ECO:0007669"/>
    <property type="project" value="UniProtKB-KW"/>
</dbReference>
<protein>
    <recommendedName>
        <fullName evidence="9">Fucolectin tachylectin-4 pentraxin-1 domain-containing protein</fullName>
    </recommendedName>
</protein>
<dbReference type="InterPro" id="IPR006585">
    <property type="entry name" value="FTP1"/>
</dbReference>
<keyword evidence="5" id="KW-0430">Lectin</keyword>
<dbReference type="SMART" id="SM00607">
    <property type="entry name" value="FTP"/>
    <property type="match status" value="8"/>
</dbReference>
<feature type="domain" description="Fucolectin tachylectin-4 pentraxin-1" evidence="9">
    <location>
        <begin position="467"/>
        <end position="591"/>
    </location>
</feature>
<dbReference type="SUPFAM" id="SSF49785">
    <property type="entry name" value="Galactose-binding domain-like"/>
    <property type="match status" value="8"/>
</dbReference>
<dbReference type="Pfam" id="PF22633">
    <property type="entry name" value="F5_F8_type_C_2"/>
    <property type="match status" value="8"/>
</dbReference>
<evidence type="ECO:0000256" key="2">
    <source>
        <dbReference type="ARBA" id="ARBA00010147"/>
    </source>
</evidence>
<feature type="domain" description="Fucolectin tachylectin-4 pentraxin-1" evidence="9">
    <location>
        <begin position="190"/>
        <end position="327"/>
    </location>
</feature>
<dbReference type="GO" id="GO:0010185">
    <property type="term" value="P:regulation of cellular defense response"/>
    <property type="evidence" value="ECO:0007669"/>
    <property type="project" value="UniProtKB-ARBA"/>
</dbReference>
<evidence type="ECO:0000256" key="6">
    <source>
        <dbReference type="ARBA" id="ARBA00022837"/>
    </source>
</evidence>
<organism evidence="10 11">
    <name type="scientific">Xenopus laevis</name>
    <name type="common">African clawed frog</name>
    <dbReference type="NCBI Taxonomy" id="8355"/>
    <lineage>
        <taxon>Eukaryota</taxon>
        <taxon>Metazoa</taxon>
        <taxon>Chordata</taxon>
        <taxon>Craniata</taxon>
        <taxon>Vertebrata</taxon>
        <taxon>Euteleostomi</taxon>
        <taxon>Amphibia</taxon>
        <taxon>Batrachia</taxon>
        <taxon>Anura</taxon>
        <taxon>Pipoidea</taxon>
        <taxon>Pipidae</taxon>
        <taxon>Xenopodinae</taxon>
        <taxon>Xenopus</taxon>
        <taxon>Xenopus</taxon>
    </lineage>
</organism>
<keyword evidence="4" id="KW-0479">Metal-binding</keyword>
<comment type="similarity">
    <text evidence="2">Belongs to the fucolectin family.</text>
</comment>
<feature type="compositionally biased region" description="Polar residues" evidence="8">
    <location>
        <begin position="1065"/>
        <end position="1075"/>
    </location>
</feature>
<dbReference type="Proteomes" id="UP000694892">
    <property type="component" value="Chromosome 6L"/>
</dbReference>
<feature type="region of interest" description="Disordered" evidence="8">
    <location>
        <begin position="1042"/>
        <end position="1075"/>
    </location>
</feature>
<feature type="domain" description="Fucolectin tachylectin-4 pentraxin-1" evidence="9">
    <location>
        <begin position="47"/>
        <end position="188"/>
    </location>
</feature>
<dbReference type="InterPro" id="IPR008979">
    <property type="entry name" value="Galactose-bd-like_sf"/>
</dbReference>
<evidence type="ECO:0000256" key="1">
    <source>
        <dbReference type="ARBA" id="ARBA00002219"/>
    </source>
</evidence>
<gene>
    <name evidence="10" type="ORF">XELAEV_18032441mg</name>
</gene>
<evidence type="ECO:0000256" key="5">
    <source>
        <dbReference type="ARBA" id="ARBA00022734"/>
    </source>
</evidence>
<feature type="domain" description="Fucolectin tachylectin-4 pentraxin-1" evidence="9">
    <location>
        <begin position="902"/>
        <end position="1032"/>
    </location>
</feature>
<dbReference type="PANTHER" id="PTHR45713:SF11">
    <property type="entry name" value="FUCOLECTIN TACHYLECTIN-4 PENTRAXIN-1 DOMAIN-CONTAINING PROTEIN"/>
    <property type="match status" value="1"/>
</dbReference>
<feature type="domain" description="Fucolectin tachylectin-4 pentraxin-1" evidence="9">
    <location>
        <begin position="596"/>
        <end position="755"/>
    </location>
</feature>
<evidence type="ECO:0000259" key="9">
    <source>
        <dbReference type="SMART" id="SM00607"/>
    </source>
</evidence>
<reference evidence="11" key="1">
    <citation type="journal article" date="2016" name="Nature">
        <title>Genome evolution in the allotetraploid frog Xenopus laevis.</title>
        <authorList>
            <person name="Session A.M."/>
            <person name="Uno Y."/>
            <person name="Kwon T."/>
            <person name="Chapman J.A."/>
            <person name="Toyoda A."/>
            <person name="Takahashi S."/>
            <person name="Fukui A."/>
            <person name="Hikosaka A."/>
            <person name="Suzuki A."/>
            <person name="Kondo M."/>
            <person name="van Heeringen S.J."/>
            <person name="Quigley I."/>
            <person name="Heinz S."/>
            <person name="Ogino H."/>
            <person name="Ochi H."/>
            <person name="Hellsten U."/>
            <person name="Lyons J.B."/>
            <person name="Simakov O."/>
            <person name="Putnam N."/>
            <person name="Stites J."/>
            <person name="Kuroki Y."/>
            <person name="Tanaka T."/>
            <person name="Michiue T."/>
            <person name="Watanabe M."/>
            <person name="Bogdanovic O."/>
            <person name="Lister R."/>
            <person name="Georgiou G."/>
            <person name="Paranjpe S.S."/>
            <person name="van Kruijsbergen I."/>
            <person name="Shu S."/>
            <person name="Carlson J."/>
            <person name="Kinoshita T."/>
            <person name="Ohta Y."/>
            <person name="Mawaribuchi S."/>
            <person name="Jenkins J."/>
            <person name="Grimwood J."/>
            <person name="Schmutz J."/>
            <person name="Mitros T."/>
            <person name="Mozaffari S.V."/>
            <person name="Suzuki Y."/>
            <person name="Haramoto Y."/>
            <person name="Yamamoto T.S."/>
            <person name="Takagi C."/>
            <person name="Heald R."/>
            <person name="Miller K."/>
            <person name="Haudenschild C."/>
            <person name="Kitzman J."/>
            <person name="Nakayama T."/>
            <person name="Izutsu Y."/>
            <person name="Robert J."/>
            <person name="Fortriede J."/>
            <person name="Burns K."/>
            <person name="Lotay V."/>
            <person name="Karimi K."/>
            <person name="Yasuoka Y."/>
            <person name="Dichmann D.S."/>
            <person name="Flajnik M.F."/>
            <person name="Houston D.W."/>
            <person name="Shendure J."/>
            <person name="DuPasquier L."/>
            <person name="Vize P.D."/>
            <person name="Zorn A.M."/>
            <person name="Ito M."/>
            <person name="Marcotte E.M."/>
            <person name="Wallingford J.B."/>
            <person name="Ito Y."/>
            <person name="Asashima M."/>
            <person name="Ueno N."/>
            <person name="Matsuda Y."/>
            <person name="Veenstra G.J."/>
            <person name="Fujiyama A."/>
            <person name="Harland R.M."/>
            <person name="Taira M."/>
            <person name="Rokhsar D.S."/>
        </authorList>
    </citation>
    <scope>NUCLEOTIDE SEQUENCE [LARGE SCALE GENOMIC DNA]</scope>
    <source>
        <strain evidence="11">J</strain>
    </source>
</reference>
<evidence type="ECO:0000256" key="4">
    <source>
        <dbReference type="ARBA" id="ARBA00022723"/>
    </source>
</evidence>
<dbReference type="Gene3D" id="2.60.120.260">
    <property type="entry name" value="Galactose-binding domain-like"/>
    <property type="match status" value="8"/>
</dbReference>
<evidence type="ECO:0000313" key="11">
    <source>
        <dbReference type="Proteomes" id="UP000694892"/>
    </source>
</evidence>
<proteinExistence type="inferred from homology"/>
<feature type="domain" description="Fucolectin tachylectin-4 pentraxin-1" evidence="9">
    <location>
        <begin position="1035"/>
        <end position="1172"/>
    </location>
</feature>
<dbReference type="EMBL" id="CM004476">
    <property type="protein sequence ID" value="OCT77242.1"/>
    <property type="molecule type" value="Genomic_DNA"/>
</dbReference>
<feature type="domain" description="Fucolectin tachylectin-4 pentraxin-1" evidence="9">
    <location>
        <begin position="757"/>
        <end position="898"/>
    </location>
</feature>
<feature type="compositionally biased region" description="Basic and acidic residues" evidence="8">
    <location>
        <begin position="1055"/>
        <end position="1064"/>
    </location>
</feature>
<accession>A0A974CPZ9</accession>
<dbReference type="AlphaFoldDB" id="A0A974CPZ9"/>
<keyword evidence="7" id="KW-1015">Disulfide bond</keyword>
<dbReference type="GO" id="GO:0001868">
    <property type="term" value="P:regulation of complement activation, lectin pathway"/>
    <property type="evidence" value="ECO:0007669"/>
    <property type="project" value="UniProtKB-ARBA"/>
</dbReference>
<sequence>MISIRKVSFFSLPTRRMPITLIVIRSFSRRAERSDYPRYSPAVSGISGNLARRGEAIQSSYWNFTPAGLAIDGINHTHYKLNSCTHTEYENKPWWRLDLKRRYKIGKVVIVNRMDCCSERLLGAELRVGNSGDHNKNPICGKVTDVLDAAITMCCNGMEGRYVTVAIPESFQVLTLCEVEVYGYKPNNQKVNVARLGEATQSSDWVDRGARLAIDGVKNTNYFHASCSHTEKNNPAWWRLDLKENYKIATVLIVNRMDDHSDRLLGAEVHIGNATENNNTVCGNVTDISKASITVSCKGILGRYITVVIPGREEYLTLCEVEVYVEQKVNLAKLGKATQSSDWISQGAQLAIDGVKYTDFSQGSCSHTKNDNPAWWRLDLMVRYKVDTVVLVNRMDSHRERLLGAEIRVGDSANDNNPICGTVTSISQDTITLCCNGMEGRYVSVVIPGREEYLSLCEVEVFGTEYANEEAGGATVDDAEMTHLFIHPRAHTNTNNMTWWQLDLRKRYMVQKVVIANRMEEHSKGLMGAEIRVGDSADNNNPICGTIREISNINDITVLCEGRAGYYVSVVVPHSMENLGLSEVQVYGEKNYDHKGVNIARQGEAVQSSTYLSSYPAKLAIDGILQTDLSIRPCARTNNDNPAWWIVDLKAKYEIEFVVIRNWLDNSRNRQKTINIYIGNLPDNSNPAYAVRCSGTLEDQCIYEWCDRITDFEQDSIASYCKGMKGRYVRLETTWAQQPLILCEVEVYGEKVPDNRGVNLARWGEAHQSSIVYSGNRALQAIDGIHLPDRHHCALTGYDNPAWWRLDLKKRYKVHTVIVVNRIDGNRERLMGAEIRVGDAVDNNNPVCGTITKGAEAIITLSCGGMEGRYVSVVIPGREEYLDLCEVEVYGEESTGYKDLQARSGDIRQSSVYRAEHRGQDTSPLVPPCTRTGYDNPAWWQLDLKKRYKVHTVIIENRMDEYSERLLGAEIRIGDLVDNNNTVCRNITDVSQANITLYCNGMEGRYVSVVIPGRRQYLQLCEVEVYGEESINQEGINLARSGEVSQSSTRSPEYGAERAIDGNKDTNNYSQPCTQTKKDSTPWWQLDLMRTYRIGAILIVSRGDLLLGAEIRVGDSIYRNNPKCATITEIFQDATTVYCYGMEGRYVSVILPKRSESLSLCEVQVYGSWPYTGH</sequence>
<dbReference type="InterPro" id="IPR051941">
    <property type="entry name" value="BG_Antigen-Binding_Lectin"/>
</dbReference>
<dbReference type="PANTHER" id="PTHR45713">
    <property type="entry name" value="FTP DOMAIN-CONTAINING PROTEIN"/>
    <property type="match status" value="1"/>
</dbReference>
<evidence type="ECO:0000256" key="8">
    <source>
        <dbReference type="SAM" id="MobiDB-lite"/>
    </source>
</evidence>
<evidence type="ECO:0000256" key="3">
    <source>
        <dbReference type="ARBA" id="ARBA00011233"/>
    </source>
</evidence>
<feature type="domain" description="Fucolectin tachylectin-4 pentraxin-1" evidence="9">
    <location>
        <begin position="328"/>
        <end position="465"/>
    </location>
</feature>